<evidence type="ECO:0000256" key="1">
    <source>
        <dbReference type="ARBA" id="ARBA00003594"/>
    </source>
</evidence>
<proteinExistence type="inferred from homology"/>
<dbReference type="RefSeq" id="XP_022583212.1">
    <property type="nucleotide sequence ID" value="XM_022728998.1"/>
</dbReference>
<evidence type="ECO:0000256" key="5">
    <source>
        <dbReference type="ARBA" id="ARBA00023136"/>
    </source>
</evidence>
<feature type="region of interest" description="Disordered" evidence="6">
    <location>
        <begin position="386"/>
        <end position="438"/>
    </location>
</feature>
<dbReference type="EMBL" id="KV878339">
    <property type="protein sequence ID" value="OJJ48702.1"/>
    <property type="molecule type" value="Genomic_DNA"/>
</dbReference>
<dbReference type="Pfam" id="PF12634">
    <property type="entry name" value="Inp1"/>
    <property type="match status" value="1"/>
</dbReference>
<feature type="compositionally biased region" description="Low complexity" evidence="6">
    <location>
        <begin position="232"/>
        <end position="247"/>
    </location>
</feature>
<evidence type="ECO:0000256" key="3">
    <source>
        <dbReference type="ARBA" id="ARBA00010707"/>
    </source>
</evidence>
<dbReference type="GO" id="GO:0045033">
    <property type="term" value="P:peroxisome inheritance"/>
    <property type="evidence" value="ECO:0007669"/>
    <property type="project" value="InterPro"/>
</dbReference>
<feature type="compositionally biased region" description="Polar residues" evidence="6">
    <location>
        <begin position="393"/>
        <end position="406"/>
    </location>
</feature>
<feature type="compositionally biased region" description="Basic residues" evidence="6">
    <location>
        <begin position="191"/>
        <end position="201"/>
    </location>
</feature>
<evidence type="ECO:0000256" key="2">
    <source>
        <dbReference type="ARBA" id="ARBA00004421"/>
    </source>
</evidence>
<accession>A0A1L9SN63</accession>
<dbReference type="STRING" id="1073090.A0A1L9SN63"/>
<feature type="compositionally biased region" description="Polar residues" evidence="6">
    <location>
        <begin position="511"/>
        <end position="526"/>
    </location>
</feature>
<comment type="subcellular location">
    <subcellularLocation>
        <location evidence="2">Peroxisome membrane</location>
        <topology evidence="2">Peripheral membrane protein</topology>
    </subcellularLocation>
</comment>
<dbReference type="VEuPathDB" id="FungiDB:ASPZODRAFT_61589"/>
<feature type="compositionally biased region" description="Polar residues" evidence="6">
    <location>
        <begin position="248"/>
        <end position="260"/>
    </location>
</feature>
<feature type="compositionally biased region" description="Polar residues" evidence="6">
    <location>
        <begin position="428"/>
        <end position="438"/>
    </location>
</feature>
<dbReference type="OrthoDB" id="4097008at2759"/>
<evidence type="ECO:0000313" key="8">
    <source>
        <dbReference type="Proteomes" id="UP000184188"/>
    </source>
</evidence>
<reference evidence="8" key="1">
    <citation type="journal article" date="2017" name="Genome Biol.">
        <title>Comparative genomics reveals high biological diversity and specific adaptations in the industrially and medically important fungal genus Aspergillus.</title>
        <authorList>
            <person name="de Vries R.P."/>
            <person name="Riley R."/>
            <person name="Wiebenga A."/>
            <person name="Aguilar-Osorio G."/>
            <person name="Amillis S."/>
            <person name="Uchima C.A."/>
            <person name="Anderluh G."/>
            <person name="Asadollahi M."/>
            <person name="Askin M."/>
            <person name="Barry K."/>
            <person name="Battaglia E."/>
            <person name="Bayram O."/>
            <person name="Benocci T."/>
            <person name="Braus-Stromeyer S.A."/>
            <person name="Caldana C."/>
            <person name="Canovas D."/>
            <person name="Cerqueira G.C."/>
            <person name="Chen F."/>
            <person name="Chen W."/>
            <person name="Choi C."/>
            <person name="Clum A."/>
            <person name="Dos Santos R.A."/>
            <person name="Damasio A.R."/>
            <person name="Diallinas G."/>
            <person name="Emri T."/>
            <person name="Fekete E."/>
            <person name="Flipphi M."/>
            <person name="Freyberg S."/>
            <person name="Gallo A."/>
            <person name="Gournas C."/>
            <person name="Habgood R."/>
            <person name="Hainaut M."/>
            <person name="Harispe M.L."/>
            <person name="Henrissat B."/>
            <person name="Hilden K.S."/>
            <person name="Hope R."/>
            <person name="Hossain A."/>
            <person name="Karabika E."/>
            <person name="Karaffa L."/>
            <person name="Karanyi Z."/>
            <person name="Krasevec N."/>
            <person name="Kuo A."/>
            <person name="Kusch H."/>
            <person name="LaButti K."/>
            <person name="Lagendijk E.L."/>
            <person name="Lapidus A."/>
            <person name="Levasseur A."/>
            <person name="Lindquist E."/>
            <person name="Lipzen A."/>
            <person name="Logrieco A.F."/>
            <person name="MacCabe A."/>
            <person name="Maekelae M.R."/>
            <person name="Malavazi I."/>
            <person name="Melin P."/>
            <person name="Meyer V."/>
            <person name="Mielnichuk N."/>
            <person name="Miskei M."/>
            <person name="Molnar A.P."/>
            <person name="Mule G."/>
            <person name="Ngan C.Y."/>
            <person name="Orejas M."/>
            <person name="Orosz E."/>
            <person name="Ouedraogo J.P."/>
            <person name="Overkamp K.M."/>
            <person name="Park H.-S."/>
            <person name="Perrone G."/>
            <person name="Piumi F."/>
            <person name="Punt P.J."/>
            <person name="Ram A.F."/>
            <person name="Ramon A."/>
            <person name="Rauscher S."/>
            <person name="Record E."/>
            <person name="Riano-Pachon D.M."/>
            <person name="Robert V."/>
            <person name="Roehrig J."/>
            <person name="Ruller R."/>
            <person name="Salamov A."/>
            <person name="Salih N.S."/>
            <person name="Samson R.A."/>
            <person name="Sandor E."/>
            <person name="Sanguinetti M."/>
            <person name="Schuetze T."/>
            <person name="Sepcic K."/>
            <person name="Shelest E."/>
            <person name="Sherlock G."/>
            <person name="Sophianopoulou V."/>
            <person name="Squina F.M."/>
            <person name="Sun H."/>
            <person name="Susca A."/>
            <person name="Todd R.B."/>
            <person name="Tsang A."/>
            <person name="Unkles S.E."/>
            <person name="van de Wiele N."/>
            <person name="van Rossen-Uffink D."/>
            <person name="Oliveira J.V."/>
            <person name="Vesth T.C."/>
            <person name="Visser J."/>
            <person name="Yu J.-H."/>
            <person name="Zhou M."/>
            <person name="Andersen M.R."/>
            <person name="Archer D.B."/>
            <person name="Baker S.E."/>
            <person name="Benoit I."/>
            <person name="Brakhage A.A."/>
            <person name="Braus G.H."/>
            <person name="Fischer R."/>
            <person name="Frisvad J.C."/>
            <person name="Goldman G.H."/>
            <person name="Houbraken J."/>
            <person name="Oakley B."/>
            <person name="Pocsi I."/>
            <person name="Scazzocchio C."/>
            <person name="Seiboth B."/>
            <person name="vanKuyk P.A."/>
            <person name="Wortman J."/>
            <person name="Dyer P.S."/>
            <person name="Grigoriev I.V."/>
        </authorList>
    </citation>
    <scope>NUCLEOTIDE SEQUENCE [LARGE SCALE GENOMIC DNA]</scope>
    <source>
        <strain evidence="8">CBS 506.65</strain>
    </source>
</reference>
<keyword evidence="8" id="KW-1185">Reference proteome</keyword>
<feature type="region of interest" description="Disordered" evidence="6">
    <location>
        <begin position="189"/>
        <end position="270"/>
    </location>
</feature>
<evidence type="ECO:0000313" key="7">
    <source>
        <dbReference type="EMBL" id="OJJ48702.1"/>
    </source>
</evidence>
<sequence length="526" mass="57438">MTASSDALPPVFSLRRSATLPTKLSPRKQRFSDSAFSPEDHFFYHPSAKIVHFAPRALAPIPSSSGPSDFDYPVDTIETLPWRSPTERTVAFAPLRLEKVQGLTVFLKCGSVVHAILKNSQCWCVDGESTFVLRIRPLTYYRIELPNETEGDKTKVGELKTALSGVLRYEVTPCPFKRGFTVEIPEEAKAPRRKRAWRPKGRRESAPAVSSFAGQSLQEEEDPAECGKDTSDTPSTGEDTDGSTTDDNCVTSKNGGNSVLETIPDETEPVVIKHSEPIEIPAPEPRPSFDTLLARFNTDPEPEVDPDISFSSSVDSFHSVQVSSHLPEAPSDLILDSSESDSVAYVEEDSTEISQPWTAVPKRDSIDSGPAPKSFLAVPGGYESSESAIMPTGVSSPTNMHRNSALSHELRRRVKASRNRDVSPLPPSSTLYHPGSDSSKQITASFIRKSCTLVLIPPIQLFIVLIHIAARIVLGPALNPTLADLHPRLEQQSVSNRRENEDDFGLPLPSDISSPSGETQSSADLD</sequence>
<protein>
    <recommendedName>
        <fullName evidence="4">Inheritance of peroxisomes protein 1</fullName>
    </recommendedName>
</protein>
<organism evidence="7 8">
    <name type="scientific">Penicilliopsis zonata CBS 506.65</name>
    <dbReference type="NCBI Taxonomy" id="1073090"/>
    <lineage>
        <taxon>Eukaryota</taxon>
        <taxon>Fungi</taxon>
        <taxon>Dikarya</taxon>
        <taxon>Ascomycota</taxon>
        <taxon>Pezizomycotina</taxon>
        <taxon>Eurotiomycetes</taxon>
        <taxon>Eurotiomycetidae</taxon>
        <taxon>Eurotiales</taxon>
        <taxon>Aspergillaceae</taxon>
        <taxon>Penicilliopsis</taxon>
    </lineage>
</organism>
<dbReference type="InterPro" id="IPR024758">
    <property type="entry name" value="Inp1"/>
</dbReference>
<feature type="region of interest" description="Disordered" evidence="6">
    <location>
        <begin position="490"/>
        <end position="526"/>
    </location>
</feature>
<dbReference type="AlphaFoldDB" id="A0A1L9SN63"/>
<comment type="function">
    <text evidence="1">Required for peroxisome inheritance.</text>
</comment>
<keyword evidence="5" id="KW-0472">Membrane</keyword>
<gene>
    <name evidence="7" type="ORF">ASPZODRAFT_61589</name>
</gene>
<dbReference type="GeneID" id="34615462"/>
<name>A0A1L9SN63_9EURO</name>
<dbReference type="Proteomes" id="UP000184188">
    <property type="component" value="Unassembled WGS sequence"/>
</dbReference>
<evidence type="ECO:0000256" key="4">
    <source>
        <dbReference type="ARBA" id="ARBA00021397"/>
    </source>
</evidence>
<dbReference type="GO" id="GO:0005780">
    <property type="term" value="C:extrinsic component of intraperoxisomal membrane"/>
    <property type="evidence" value="ECO:0007669"/>
    <property type="project" value="InterPro"/>
</dbReference>
<evidence type="ECO:0000256" key="6">
    <source>
        <dbReference type="SAM" id="MobiDB-lite"/>
    </source>
</evidence>
<comment type="similarity">
    <text evidence="3">Belongs to the INP1 family.</text>
</comment>